<protein>
    <submittedName>
        <fullName evidence="2">Uncharacterized protein</fullName>
    </submittedName>
</protein>
<dbReference type="Proteomes" id="UP000308197">
    <property type="component" value="Unassembled WGS sequence"/>
</dbReference>
<feature type="compositionally biased region" description="Acidic residues" evidence="1">
    <location>
        <begin position="77"/>
        <end position="86"/>
    </location>
</feature>
<organism evidence="2 3">
    <name type="scientific">Polyporus arcularius HHB13444</name>
    <dbReference type="NCBI Taxonomy" id="1314778"/>
    <lineage>
        <taxon>Eukaryota</taxon>
        <taxon>Fungi</taxon>
        <taxon>Dikarya</taxon>
        <taxon>Basidiomycota</taxon>
        <taxon>Agaricomycotina</taxon>
        <taxon>Agaricomycetes</taxon>
        <taxon>Polyporales</taxon>
        <taxon>Polyporaceae</taxon>
        <taxon>Polyporus</taxon>
    </lineage>
</organism>
<dbReference type="AlphaFoldDB" id="A0A5C3PGK1"/>
<sequence length="109" mass="11212">MSTQQDHNDPTKDHSAGSDLSRSDASHAPTEQHIADKPVAEDSAGAPAAEPTSPQAPQVDLPAKPIAGTPPVSPTSDGDDDDDDDDFAPRGKVTQTYVGGGQKGTGRPR</sequence>
<reference evidence="2 3" key="1">
    <citation type="journal article" date="2019" name="Nat. Ecol. Evol.">
        <title>Megaphylogeny resolves global patterns of mushroom evolution.</title>
        <authorList>
            <person name="Varga T."/>
            <person name="Krizsan K."/>
            <person name="Foldi C."/>
            <person name="Dima B."/>
            <person name="Sanchez-Garcia M."/>
            <person name="Sanchez-Ramirez S."/>
            <person name="Szollosi G.J."/>
            <person name="Szarkandi J.G."/>
            <person name="Papp V."/>
            <person name="Albert L."/>
            <person name="Andreopoulos W."/>
            <person name="Angelini C."/>
            <person name="Antonin V."/>
            <person name="Barry K.W."/>
            <person name="Bougher N.L."/>
            <person name="Buchanan P."/>
            <person name="Buyck B."/>
            <person name="Bense V."/>
            <person name="Catcheside P."/>
            <person name="Chovatia M."/>
            <person name="Cooper J."/>
            <person name="Damon W."/>
            <person name="Desjardin D."/>
            <person name="Finy P."/>
            <person name="Geml J."/>
            <person name="Haridas S."/>
            <person name="Hughes K."/>
            <person name="Justo A."/>
            <person name="Karasinski D."/>
            <person name="Kautmanova I."/>
            <person name="Kiss B."/>
            <person name="Kocsube S."/>
            <person name="Kotiranta H."/>
            <person name="LaButti K.M."/>
            <person name="Lechner B.E."/>
            <person name="Liimatainen K."/>
            <person name="Lipzen A."/>
            <person name="Lukacs Z."/>
            <person name="Mihaltcheva S."/>
            <person name="Morgado L.N."/>
            <person name="Niskanen T."/>
            <person name="Noordeloos M.E."/>
            <person name="Ohm R.A."/>
            <person name="Ortiz-Santana B."/>
            <person name="Ovrebo C."/>
            <person name="Racz N."/>
            <person name="Riley R."/>
            <person name="Savchenko A."/>
            <person name="Shiryaev A."/>
            <person name="Soop K."/>
            <person name="Spirin V."/>
            <person name="Szebenyi C."/>
            <person name="Tomsovsky M."/>
            <person name="Tulloss R.E."/>
            <person name="Uehling J."/>
            <person name="Grigoriev I.V."/>
            <person name="Vagvolgyi C."/>
            <person name="Papp T."/>
            <person name="Martin F.M."/>
            <person name="Miettinen O."/>
            <person name="Hibbett D.S."/>
            <person name="Nagy L.G."/>
        </authorList>
    </citation>
    <scope>NUCLEOTIDE SEQUENCE [LARGE SCALE GENOMIC DNA]</scope>
    <source>
        <strain evidence="2 3">HHB13444</strain>
    </source>
</reference>
<dbReference type="EMBL" id="ML211124">
    <property type="protein sequence ID" value="TFK88157.1"/>
    <property type="molecule type" value="Genomic_DNA"/>
</dbReference>
<accession>A0A5C3PGK1</accession>
<proteinExistence type="predicted"/>
<keyword evidence="3" id="KW-1185">Reference proteome</keyword>
<evidence type="ECO:0000313" key="2">
    <source>
        <dbReference type="EMBL" id="TFK88157.1"/>
    </source>
</evidence>
<feature type="compositionally biased region" description="Gly residues" evidence="1">
    <location>
        <begin position="98"/>
        <end position="109"/>
    </location>
</feature>
<gene>
    <name evidence="2" type="ORF">K466DRAFT_585792</name>
</gene>
<dbReference type="InParanoid" id="A0A5C3PGK1"/>
<feature type="compositionally biased region" description="Basic and acidic residues" evidence="1">
    <location>
        <begin position="1"/>
        <end position="25"/>
    </location>
</feature>
<evidence type="ECO:0000256" key="1">
    <source>
        <dbReference type="SAM" id="MobiDB-lite"/>
    </source>
</evidence>
<feature type="region of interest" description="Disordered" evidence="1">
    <location>
        <begin position="1"/>
        <end position="109"/>
    </location>
</feature>
<name>A0A5C3PGK1_9APHY</name>
<evidence type="ECO:0000313" key="3">
    <source>
        <dbReference type="Proteomes" id="UP000308197"/>
    </source>
</evidence>